<gene>
    <name evidence="2" type="ORF">N1851_032468</name>
</gene>
<organism evidence="2 3">
    <name type="scientific">Merluccius polli</name>
    <name type="common">Benguela hake</name>
    <name type="synonym">Merluccius cadenati</name>
    <dbReference type="NCBI Taxonomy" id="89951"/>
    <lineage>
        <taxon>Eukaryota</taxon>
        <taxon>Metazoa</taxon>
        <taxon>Chordata</taxon>
        <taxon>Craniata</taxon>
        <taxon>Vertebrata</taxon>
        <taxon>Euteleostomi</taxon>
        <taxon>Actinopterygii</taxon>
        <taxon>Neopterygii</taxon>
        <taxon>Teleostei</taxon>
        <taxon>Neoteleostei</taxon>
        <taxon>Acanthomorphata</taxon>
        <taxon>Zeiogadaria</taxon>
        <taxon>Gadariae</taxon>
        <taxon>Gadiformes</taxon>
        <taxon>Gadoidei</taxon>
        <taxon>Merlucciidae</taxon>
        <taxon>Merluccius</taxon>
    </lineage>
</organism>
<evidence type="ECO:0000313" key="3">
    <source>
        <dbReference type="Proteomes" id="UP001174136"/>
    </source>
</evidence>
<accession>A0AA47M2U3</accession>
<comment type="caution">
    <text evidence="2">The sequence shown here is derived from an EMBL/GenBank/DDBJ whole genome shotgun (WGS) entry which is preliminary data.</text>
</comment>
<feature type="region of interest" description="Disordered" evidence="1">
    <location>
        <begin position="171"/>
        <end position="196"/>
    </location>
</feature>
<evidence type="ECO:0000313" key="2">
    <source>
        <dbReference type="EMBL" id="KAK0132600.1"/>
    </source>
</evidence>
<protein>
    <submittedName>
        <fullName evidence="2">Uncharacterized protein</fullName>
    </submittedName>
</protein>
<reference evidence="2" key="1">
    <citation type="journal article" date="2023" name="Front. Mar. Sci.">
        <title>A new Merluccius polli reference genome to investigate the effects of global change in West African waters.</title>
        <authorList>
            <person name="Mateo J.L."/>
            <person name="Blanco-Fernandez C."/>
            <person name="Garcia-Vazquez E."/>
            <person name="Machado-Schiaffino G."/>
        </authorList>
    </citation>
    <scope>NUCLEOTIDE SEQUENCE</scope>
    <source>
        <strain evidence="2">C29</strain>
        <tissue evidence="2">Fin</tissue>
    </source>
</reference>
<proteinExistence type="predicted"/>
<dbReference type="AlphaFoldDB" id="A0AA47M2U3"/>
<name>A0AA47M2U3_MERPO</name>
<keyword evidence="3" id="KW-1185">Reference proteome</keyword>
<sequence>MSFHRIKFAANGDIAVVPDKWYDDGKVYWPKYRNTERVKRAAANSETHEPNWPKYDVMIIRTCANFNLMIILTYLVLDNYKDSCRLMDQYQTGCNTFDLQSEAEQECGLPDKRHRRPVSQPTMVNRSQPFNTNFCPLAPYHGAGPQQHLPNQLPALAFNMRRVTQGTAVPHLPPPPTPTLNLRQTEEPSSSLAFRPTWRGGRMTESIPCSAAEVHILNLLETIKHQQDQLVAKVNFFQQQDEQHPGARR</sequence>
<dbReference type="EMBL" id="JAOPHQ010006257">
    <property type="protein sequence ID" value="KAK0132600.1"/>
    <property type="molecule type" value="Genomic_DNA"/>
</dbReference>
<evidence type="ECO:0000256" key="1">
    <source>
        <dbReference type="SAM" id="MobiDB-lite"/>
    </source>
</evidence>
<dbReference type="Proteomes" id="UP001174136">
    <property type="component" value="Unassembled WGS sequence"/>
</dbReference>
<feature type="compositionally biased region" description="Polar residues" evidence="1">
    <location>
        <begin position="181"/>
        <end position="192"/>
    </location>
</feature>